<proteinExistence type="predicted"/>
<dbReference type="InterPro" id="IPR036770">
    <property type="entry name" value="Ankyrin_rpt-contain_sf"/>
</dbReference>
<dbReference type="Pfam" id="PF00023">
    <property type="entry name" value="Ank"/>
    <property type="match status" value="1"/>
</dbReference>
<dbReference type="GO" id="GO:0006357">
    <property type="term" value="P:regulation of transcription by RNA polymerase II"/>
    <property type="evidence" value="ECO:0000318"/>
    <property type="project" value="GO_Central"/>
</dbReference>
<dbReference type="GO" id="GO:0061629">
    <property type="term" value="F:RNA polymerase II-specific DNA-binding transcription factor binding"/>
    <property type="evidence" value="ECO:0000318"/>
    <property type="project" value="GO_Central"/>
</dbReference>
<dbReference type="SUPFAM" id="SSF48403">
    <property type="entry name" value="Ankyrin repeat"/>
    <property type="match status" value="1"/>
</dbReference>
<dbReference type="InParanoid" id="H2XNJ6"/>
<dbReference type="InterPro" id="IPR051631">
    <property type="entry name" value="Ankyrin-KH/SAM_domain"/>
</dbReference>
<dbReference type="STRING" id="7719.ENSCINP00000031229"/>
<sequence length="255" mass="28019">MGCWTDRETLLEINLQKQKIKRVKQLLSKGANPDNYSEDYKCSLLSIAISQRNEAMVRIMLKAGASTNQNIWHSQHDCKPSSYEYPLHIAVFQGSMGIIKALVEHGANVDIGQDSTIGTPLHQAAKQGHKEVTAYLLSKNADIIAIDRNLNTPLHTAALYGYEAVAKVLLLKRAPVNAKNSNLSTPLHCAASAGAFSVTKLLLEHGASVSLRDFANKTPLDLAKNESIRNLLKQHNLNHTQQESHVFGLPCTALH</sequence>
<keyword evidence="5" id="KW-1185">Reference proteome</keyword>
<protein>
    <submittedName>
        <fullName evidence="4">Uncharacterized protein</fullName>
    </submittedName>
</protein>
<accession>H2XNJ6</accession>
<dbReference type="AlphaFoldDB" id="H2XNJ6"/>
<reference evidence="4" key="2">
    <citation type="journal article" date="2008" name="Genome Biol.">
        <title>Improved genome assembly and evidence-based global gene model set for the chordate Ciona intestinalis: new insight into intron and operon populations.</title>
        <authorList>
            <person name="Satou Y."/>
            <person name="Mineta K."/>
            <person name="Ogasawara M."/>
            <person name="Sasakura Y."/>
            <person name="Shoguchi E."/>
            <person name="Ueno K."/>
            <person name="Yamada L."/>
            <person name="Matsumoto J."/>
            <person name="Wasserscheid J."/>
            <person name="Dewar K."/>
            <person name="Wiley G.B."/>
            <person name="Macmil S.L."/>
            <person name="Roe B.A."/>
            <person name="Zeller R.W."/>
            <person name="Hastings K.E."/>
            <person name="Lemaire P."/>
            <person name="Lindquist E."/>
            <person name="Endo T."/>
            <person name="Hotta K."/>
            <person name="Inaba K."/>
        </authorList>
    </citation>
    <scope>NUCLEOTIDE SEQUENCE [LARGE SCALE GENOMIC DNA]</scope>
    <source>
        <strain evidence="4">wild type</strain>
    </source>
</reference>
<name>H2XNJ6_CIOIN</name>
<dbReference type="PANTHER" id="PTHR23206">
    <property type="entry name" value="MASK PROTEIN"/>
    <property type="match status" value="1"/>
</dbReference>
<reference evidence="4" key="3">
    <citation type="submission" date="2025-08" db="UniProtKB">
        <authorList>
            <consortium name="Ensembl"/>
        </authorList>
    </citation>
    <scope>IDENTIFICATION</scope>
</reference>
<evidence type="ECO:0000256" key="1">
    <source>
        <dbReference type="ARBA" id="ARBA00022737"/>
    </source>
</evidence>
<keyword evidence="1" id="KW-0677">Repeat</keyword>
<dbReference type="SMART" id="SM00248">
    <property type="entry name" value="ANK"/>
    <property type="match status" value="6"/>
</dbReference>
<dbReference type="Gene3D" id="1.25.40.20">
    <property type="entry name" value="Ankyrin repeat-containing domain"/>
    <property type="match status" value="2"/>
</dbReference>
<dbReference type="PROSITE" id="PS50297">
    <property type="entry name" value="ANK_REP_REGION"/>
    <property type="match status" value="4"/>
</dbReference>
<organism evidence="4 5">
    <name type="scientific">Ciona intestinalis</name>
    <name type="common">Transparent sea squirt</name>
    <name type="synonym">Ascidia intestinalis</name>
    <dbReference type="NCBI Taxonomy" id="7719"/>
    <lineage>
        <taxon>Eukaryota</taxon>
        <taxon>Metazoa</taxon>
        <taxon>Chordata</taxon>
        <taxon>Tunicata</taxon>
        <taxon>Ascidiacea</taxon>
        <taxon>Phlebobranchia</taxon>
        <taxon>Cionidae</taxon>
        <taxon>Ciona</taxon>
    </lineage>
</organism>
<dbReference type="Ensembl" id="ENSCINT00000037289.1">
    <property type="protein sequence ID" value="ENSCINP00000031229.1"/>
    <property type="gene ID" value="ENSCING00000024608.1"/>
</dbReference>
<reference evidence="4" key="4">
    <citation type="submission" date="2025-09" db="UniProtKB">
        <authorList>
            <consortium name="Ensembl"/>
        </authorList>
    </citation>
    <scope>IDENTIFICATION</scope>
</reference>
<evidence type="ECO:0000313" key="4">
    <source>
        <dbReference type="Ensembl" id="ENSCINP00000031229.1"/>
    </source>
</evidence>
<reference evidence="5" key="1">
    <citation type="journal article" date="2002" name="Science">
        <title>The draft genome of Ciona intestinalis: insights into chordate and vertebrate origins.</title>
        <authorList>
            <person name="Dehal P."/>
            <person name="Satou Y."/>
            <person name="Campbell R.K."/>
            <person name="Chapman J."/>
            <person name="Degnan B."/>
            <person name="De Tomaso A."/>
            <person name="Davidson B."/>
            <person name="Di Gregorio A."/>
            <person name="Gelpke M."/>
            <person name="Goodstein D.M."/>
            <person name="Harafuji N."/>
            <person name="Hastings K.E."/>
            <person name="Ho I."/>
            <person name="Hotta K."/>
            <person name="Huang W."/>
            <person name="Kawashima T."/>
            <person name="Lemaire P."/>
            <person name="Martinez D."/>
            <person name="Meinertzhagen I.A."/>
            <person name="Necula S."/>
            <person name="Nonaka M."/>
            <person name="Putnam N."/>
            <person name="Rash S."/>
            <person name="Saiga H."/>
            <person name="Satake M."/>
            <person name="Terry A."/>
            <person name="Yamada L."/>
            <person name="Wang H.G."/>
            <person name="Awazu S."/>
            <person name="Azumi K."/>
            <person name="Boore J."/>
            <person name="Branno M."/>
            <person name="Chin-Bow S."/>
            <person name="DeSantis R."/>
            <person name="Doyle S."/>
            <person name="Francino P."/>
            <person name="Keys D.N."/>
            <person name="Haga S."/>
            <person name="Hayashi H."/>
            <person name="Hino K."/>
            <person name="Imai K.S."/>
            <person name="Inaba K."/>
            <person name="Kano S."/>
            <person name="Kobayashi K."/>
            <person name="Kobayashi M."/>
            <person name="Lee B.I."/>
            <person name="Makabe K.W."/>
            <person name="Manohar C."/>
            <person name="Matassi G."/>
            <person name="Medina M."/>
            <person name="Mochizuki Y."/>
            <person name="Mount S."/>
            <person name="Morishita T."/>
            <person name="Miura S."/>
            <person name="Nakayama A."/>
            <person name="Nishizaka S."/>
            <person name="Nomoto H."/>
            <person name="Ohta F."/>
            <person name="Oishi K."/>
            <person name="Rigoutsos I."/>
            <person name="Sano M."/>
            <person name="Sasaki A."/>
            <person name="Sasakura Y."/>
            <person name="Shoguchi E."/>
            <person name="Shin-i T."/>
            <person name="Spagnuolo A."/>
            <person name="Stainier D."/>
            <person name="Suzuki M.M."/>
            <person name="Tassy O."/>
            <person name="Takatori N."/>
            <person name="Tokuoka M."/>
            <person name="Yagi K."/>
            <person name="Yoshizaki F."/>
            <person name="Wada S."/>
            <person name="Zhang C."/>
            <person name="Hyatt P.D."/>
            <person name="Larimer F."/>
            <person name="Detter C."/>
            <person name="Doggett N."/>
            <person name="Glavina T."/>
            <person name="Hawkins T."/>
            <person name="Richardson P."/>
            <person name="Lucas S."/>
            <person name="Kohara Y."/>
            <person name="Levine M."/>
            <person name="Satoh N."/>
            <person name="Rokhsar D.S."/>
        </authorList>
    </citation>
    <scope>NUCLEOTIDE SEQUENCE [LARGE SCALE GENOMIC DNA]</scope>
</reference>
<evidence type="ECO:0000313" key="5">
    <source>
        <dbReference type="Proteomes" id="UP000008144"/>
    </source>
</evidence>
<dbReference type="Proteomes" id="UP000008144">
    <property type="component" value="Chromosome 4"/>
</dbReference>
<keyword evidence="2 3" id="KW-0040">ANK repeat</keyword>
<evidence type="ECO:0000256" key="3">
    <source>
        <dbReference type="PROSITE-ProRule" id="PRU00023"/>
    </source>
</evidence>
<feature type="repeat" description="ANK" evidence="3">
    <location>
        <begin position="82"/>
        <end position="114"/>
    </location>
</feature>
<dbReference type="PANTHER" id="PTHR23206:SF7">
    <property type="entry name" value="PROTEIN KINASE DOMAIN-CONTAINING PROTEIN"/>
    <property type="match status" value="1"/>
</dbReference>
<dbReference type="OMA" id="FRGHQEI"/>
<feature type="repeat" description="ANK" evidence="3">
    <location>
        <begin position="149"/>
        <end position="181"/>
    </location>
</feature>
<evidence type="ECO:0000256" key="2">
    <source>
        <dbReference type="ARBA" id="ARBA00023043"/>
    </source>
</evidence>
<dbReference type="GeneTree" id="ENSGT00940000173654"/>
<dbReference type="Pfam" id="PF12796">
    <property type="entry name" value="Ank_2"/>
    <property type="match status" value="1"/>
</dbReference>
<feature type="repeat" description="ANK" evidence="3">
    <location>
        <begin position="119"/>
        <end position="148"/>
    </location>
</feature>
<dbReference type="EMBL" id="EAAA01002013">
    <property type="status" value="NOT_ANNOTATED_CDS"/>
    <property type="molecule type" value="Genomic_DNA"/>
</dbReference>
<dbReference type="GO" id="GO:0005634">
    <property type="term" value="C:nucleus"/>
    <property type="evidence" value="ECO:0000318"/>
    <property type="project" value="GO_Central"/>
</dbReference>
<dbReference type="PROSITE" id="PS50088">
    <property type="entry name" value="ANK_REPEAT"/>
    <property type="match status" value="4"/>
</dbReference>
<dbReference type="InterPro" id="IPR002110">
    <property type="entry name" value="Ankyrin_rpt"/>
</dbReference>
<dbReference type="HOGENOM" id="CLU_1163393_0_0_1"/>
<feature type="repeat" description="ANK" evidence="3">
    <location>
        <begin position="182"/>
        <end position="214"/>
    </location>
</feature>
<dbReference type="PRINTS" id="PR01415">
    <property type="entry name" value="ANKYRIN"/>
</dbReference>